<dbReference type="PROSITE" id="PS51318">
    <property type="entry name" value="TAT"/>
    <property type="match status" value="1"/>
</dbReference>
<evidence type="ECO:0008006" key="4">
    <source>
        <dbReference type="Google" id="ProtNLM"/>
    </source>
</evidence>
<evidence type="ECO:0000313" key="3">
    <source>
        <dbReference type="Proteomes" id="UP000727456"/>
    </source>
</evidence>
<dbReference type="InterPro" id="IPR006311">
    <property type="entry name" value="TAT_signal"/>
</dbReference>
<accession>A0ABX0TSP7</accession>
<comment type="caution">
    <text evidence="2">The sequence shown here is derived from an EMBL/GenBank/DDBJ whole genome shotgun (WGS) entry which is preliminary data.</text>
</comment>
<protein>
    <recommendedName>
        <fullName evidence="4">DUF1838 domain-containing protein</fullName>
    </recommendedName>
</protein>
<evidence type="ECO:0000313" key="2">
    <source>
        <dbReference type="EMBL" id="NIJ08536.1"/>
    </source>
</evidence>
<proteinExistence type="predicted"/>
<gene>
    <name evidence="2" type="ORF">FHS31_002157</name>
</gene>
<evidence type="ECO:0000256" key="1">
    <source>
        <dbReference type="SAM" id="SignalP"/>
    </source>
</evidence>
<name>A0ABX0TSP7_9SPHN</name>
<reference evidence="2 3" key="1">
    <citation type="submission" date="2020-03" db="EMBL/GenBank/DDBJ databases">
        <title>Genomic Encyclopedia of Type Strains, Phase III (KMG-III): the genomes of soil and plant-associated and newly described type strains.</title>
        <authorList>
            <person name="Whitman W."/>
        </authorList>
    </citation>
    <scope>NUCLEOTIDE SEQUENCE [LARGE SCALE GENOMIC DNA]</scope>
    <source>
        <strain evidence="2 3">CECT 8804</strain>
    </source>
</reference>
<sequence>MEMTLDRRRLLVGASGAAASLLLPAWSSAEAAPLTPERGLDSYRRMLCGAEGEEVLWWFIGDIYLQTPGASVVPVARSLTIGGYTAETSGPRTFRYRFREAGVIVDLATGEPLRRNPITQAPVAQPPLVDEKPEEIDWTVQDDGNIVKTQHGRTSTLNLRWTETSANLLLIETEPGPNAFALAPGDAGNAWKGLESTRTVYAKRADLARPGFVPADMIYSVAIKATPPWLATQPPADHWLIVRGIGRKSRKNEVVNQDALDLVRRFFPTYLP</sequence>
<feature type="chain" id="PRO_5047032853" description="DUF1838 domain-containing protein" evidence="1">
    <location>
        <begin position="32"/>
        <end position="272"/>
    </location>
</feature>
<dbReference type="Proteomes" id="UP000727456">
    <property type="component" value="Unassembled WGS sequence"/>
</dbReference>
<keyword evidence="3" id="KW-1185">Reference proteome</keyword>
<dbReference type="EMBL" id="JAAOZC010000005">
    <property type="protein sequence ID" value="NIJ08536.1"/>
    <property type="molecule type" value="Genomic_DNA"/>
</dbReference>
<feature type="signal peptide" evidence="1">
    <location>
        <begin position="1"/>
        <end position="31"/>
    </location>
</feature>
<keyword evidence="1" id="KW-0732">Signal</keyword>
<organism evidence="2 3">
    <name type="scientific">Sphingomonas vulcanisoli</name>
    <dbReference type="NCBI Taxonomy" id="1658060"/>
    <lineage>
        <taxon>Bacteria</taxon>
        <taxon>Pseudomonadati</taxon>
        <taxon>Pseudomonadota</taxon>
        <taxon>Alphaproteobacteria</taxon>
        <taxon>Sphingomonadales</taxon>
        <taxon>Sphingomonadaceae</taxon>
        <taxon>Sphingomonas</taxon>
    </lineage>
</organism>
<dbReference type="RefSeq" id="WP_167073389.1">
    <property type="nucleotide sequence ID" value="NZ_JAAOZC010000005.1"/>
</dbReference>